<dbReference type="InterPro" id="IPR001715">
    <property type="entry name" value="CH_dom"/>
</dbReference>
<keyword evidence="7" id="KW-0677">Repeat</keyword>
<dbReference type="CDD" id="cd00176">
    <property type="entry name" value="SPEC"/>
    <property type="match status" value="7"/>
</dbReference>
<dbReference type="GO" id="GO:0003700">
    <property type="term" value="F:DNA-binding transcription factor activity"/>
    <property type="evidence" value="ECO:0007669"/>
    <property type="project" value="InterPro"/>
</dbReference>
<dbReference type="Proteomes" id="UP000001646">
    <property type="component" value="Chromosome 1"/>
</dbReference>
<dbReference type="CDD" id="cd21317">
    <property type="entry name" value="CH_SPTBN2_rpt1"/>
    <property type="match status" value="1"/>
</dbReference>
<dbReference type="InterPro" id="IPR036872">
    <property type="entry name" value="CH_dom_sf"/>
</dbReference>
<dbReference type="FunFam" id="1.20.58.60:FF:000049">
    <property type="entry name" value="Spectrin beta chain"/>
    <property type="match status" value="1"/>
</dbReference>
<evidence type="ECO:0000256" key="13">
    <source>
        <dbReference type="SAM" id="Coils"/>
    </source>
</evidence>
<comment type="subcellular location">
    <subcellularLocation>
        <location evidence="2">Cytoplasm</location>
        <location evidence="2">Cell cortex</location>
    </subcellularLocation>
    <subcellularLocation>
        <location evidence="1">Cytoplasm</location>
        <location evidence="1">Cytoskeleton</location>
    </subcellularLocation>
</comment>
<dbReference type="InterPro" id="IPR016343">
    <property type="entry name" value="Spectrin_bsu"/>
</dbReference>
<dbReference type="SMART" id="SM00150">
    <property type="entry name" value="SPEC"/>
    <property type="match status" value="16"/>
</dbReference>
<dbReference type="SMART" id="SM00033">
    <property type="entry name" value="CH"/>
    <property type="match status" value="2"/>
</dbReference>
<feature type="coiled-coil region" evidence="13">
    <location>
        <begin position="947"/>
        <end position="974"/>
    </location>
</feature>
<dbReference type="Pfam" id="PF15410">
    <property type="entry name" value="PH_9"/>
    <property type="match status" value="1"/>
</dbReference>
<feature type="coiled-coil region" evidence="13">
    <location>
        <begin position="421"/>
        <end position="455"/>
    </location>
</feature>
<dbReference type="FunFam" id="1.10.418.10:FF:000004">
    <property type="entry name" value="Spectrin beta chain"/>
    <property type="match status" value="1"/>
</dbReference>
<dbReference type="PROSITE" id="PS50021">
    <property type="entry name" value="CH"/>
    <property type="match status" value="2"/>
</dbReference>
<keyword evidence="8" id="KW-0007">Acetylation</keyword>
<dbReference type="PRINTS" id="PR00683">
    <property type="entry name" value="SPECTRINPH"/>
</dbReference>
<dbReference type="PIRSF" id="PIRSF002297">
    <property type="entry name" value="Spectrin_beta_subunit"/>
    <property type="match status" value="1"/>
</dbReference>
<dbReference type="FunFam" id="1.20.58.60:FF:000059">
    <property type="entry name" value="Spectrin beta chain"/>
    <property type="match status" value="1"/>
</dbReference>
<keyword evidence="5 12" id="KW-0963">Cytoplasm</keyword>
<dbReference type="GO" id="GO:0005886">
    <property type="term" value="C:plasma membrane"/>
    <property type="evidence" value="ECO:0007669"/>
    <property type="project" value="UniProtKB-ARBA"/>
</dbReference>
<dbReference type="Gene3D" id="2.30.29.30">
    <property type="entry name" value="Pleckstrin-homology domain (PH domain)/Phosphotyrosine-binding domain (PTB)"/>
    <property type="match status" value="1"/>
</dbReference>
<dbReference type="CDD" id="cd10571">
    <property type="entry name" value="PH_beta_spectrin"/>
    <property type="match status" value="1"/>
</dbReference>
<dbReference type="GO" id="GO:0051693">
    <property type="term" value="P:actin filament capping"/>
    <property type="evidence" value="ECO:0007669"/>
    <property type="project" value="UniProtKB-UniRule"/>
</dbReference>
<reference evidence="17" key="2">
    <citation type="submission" date="2025-08" db="UniProtKB">
        <authorList>
            <consortium name="Ensembl"/>
        </authorList>
    </citation>
    <scope>IDENTIFICATION</scope>
</reference>
<reference evidence="17 18" key="1">
    <citation type="submission" date="2009-12" db="EMBL/GenBank/DDBJ databases">
        <title>The Genome Sequence of Anolis carolinensis (Green Anole Lizard).</title>
        <authorList>
            <consortium name="The Genome Sequencing Platform"/>
            <person name="Di Palma F."/>
            <person name="Alfoldi J."/>
            <person name="Heiman D."/>
            <person name="Young S."/>
            <person name="Grabherr M."/>
            <person name="Johnson J."/>
            <person name="Lander E.S."/>
            <person name="Lindblad-Toh K."/>
        </authorList>
    </citation>
    <scope>NUCLEOTIDE SEQUENCE [LARGE SCALE GENOMIC DNA]</scope>
    <source>
        <strain evidence="17 18">JBL SC #1</strain>
    </source>
</reference>
<evidence type="ECO:0000313" key="18">
    <source>
        <dbReference type="Proteomes" id="UP000001646"/>
    </source>
</evidence>
<keyword evidence="6" id="KW-0597">Phosphoprotein</keyword>
<dbReference type="Gene3D" id="1.20.58.60">
    <property type="match status" value="13"/>
</dbReference>
<keyword evidence="9 12" id="KW-0009">Actin-binding</keyword>
<dbReference type="GO" id="GO:0005200">
    <property type="term" value="F:structural constituent of cytoskeleton"/>
    <property type="evidence" value="ECO:0007669"/>
    <property type="project" value="UniProtKB-UniRule"/>
</dbReference>
<dbReference type="Gene3D" id="1.10.418.10">
    <property type="entry name" value="Calponin-like domain"/>
    <property type="match status" value="2"/>
</dbReference>
<dbReference type="InterPro" id="IPR001589">
    <property type="entry name" value="Actinin_actin-bd_CS"/>
</dbReference>
<keyword evidence="13" id="KW-0175">Coiled coil</keyword>
<feature type="coiled-coil region" evidence="13">
    <location>
        <begin position="1364"/>
        <end position="1391"/>
    </location>
</feature>
<keyword evidence="10 12" id="KW-0206">Cytoskeleton</keyword>
<reference evidence="17" key="3">
    <citation type="submission" date="2025-09" db="UniProtKB">
        <authorList>
            <consortium name="Ensembl"/>
        </authorList>
    </citation>
    <scope>IDENTIFICATION</scope>
</reference>
<dbReference type="CDD" id="cd21319">
    <property type="entry name" value="CH_SPTB_rpt2"/>
    <property type="match status" value="1"/>
</dbReference>
<evidence type="ECO:0000256" key="10">
    <source>
        <dbReference type="ARBA" id="ARBA00023212"/>
    </source>
</evidence>
<evidence type="ECO:0000259" key="16">
    <source>
        <dbReference type="PROSITE" id="PS50021"/>
    </source>
</evidence>
<dbReference type="InterPro" id="IPR001849">
    <property type="entry name" value="PH_domain"/>
</dbReference>
<evidence type="ECO:0000256" key="9">
    <source>
        <dbReference type="ARBA" id="ARBA00023203"/>
    </source>
</evidence>
<dbReference type="FunFam" id="1.20.58.60:FF:000099">
    <property type="entry name" value="Spectrin beta chain"/>
    <property type="match status" value="1"/>
</dbReference>
<evidence type="ECO:0000256" key="4">
    <source>
        <dbReference type="ARBA" id="ARBA00022467"/>
    </source>
</evidence>
<dbReference type="GO" id="GO:0008091">
    <property type="term" value="C:spectrin"/>
    <property type="evidence" value="ECO:0007669"/>
    <property type="project" value="InterPro"/>
</dbReference>
<dbReference type="FunFam" id="1.20.58.60:FF:000011">
    <property type="entry name" value="Spectrin beta chain"/>
    <property type="match status" value="1"/>
</dbReference>
<dbReference type="Bgee" id="ENSACAG00000009068">
    <property type="expression patterns" value="Expressed in skeletal muscle tissue and 13 other cell types or tissues"/>
</dbReference>
<evidence type="ECO:0000256" key="3">
    <source>
        <dbReference type="ARBA" id="ARBA00006826"/>
    </source>
</evidence>
<protein>
    <recommendedName>
        <fullName evidence="12">Spectrin beta chain</fullName>
    </recommendedName>
</protein>
<feature type="coiled-coil region" evidence="13">
    <location>
        <begin position="849"/>
        <end position="876"/>
    </location>
</feature>
<evidence type="ECO:0000256" key="12">
    <source>
        <dbReference type="PIRNR" id="PIRNR002297"/>
    </source>
</evidence>
<evidence type="ECO:0000256" key="11">
    <source>
        <dbReference type="ARBA" id="ARBA00054264"/>
    </source>
</evidence>
<feature type="region of interest" description="Disordered" evidence="14">
    <location>
        <begin position="2198"/>
        <end position="2221"/>
    </location>
</feature>
<dbReference type="SUPFAM" id="SSF47576">
    <property type="entry name" value="Calponin-homology domain, CH-domain"/>
    <property type="match status" value="1"/>
</dbReference>
<dbReference type="GO" id="GO:0043565">
    <property type="term" value="F:sequence-specific DNA binding"/>
    <property type="evidence" value="ECO:0007669"/>
    <property type="project" value="InterPro"/>
</dbReference>
<dbReference type="GO" id="GO:0016192">
    <property type="term" value="P:vesicle-mediated transport"/>
    <property type="evidence" value="ECO:0007669"/>
    <property type="project" value="UniProtKB-ARBA"/>
</dbReference>
<dbReference type="InterPro" id="IPR000418">
    <property type="entry name" value="Ets_dom"/>
</dbReference>
<evidence type="ECO:0000256" key="8">
    <source>
        <dbReference type="ARBA" id="ARBA00022990"/>
    </source>
</evidence>
<dbReference type="FunFam" id="1.20.58.60:FF:000033">
    <property type="entry name" value="Spectrin beta chain"/>
    <property type="match status" value="1"/>
</dbReference>
<keyword evidence="4 12" id="KW-0117">Actin capping</keyword>
<feature type="domain" description="Calponin-homology (CH)" evidence="16">
    <location>
        <begin position="173"/>
        <end position="278"/>
    </location>
</feature>
<evidence type="ECO:0000259" key="15">
    <source>
        <dbReference type="PROSITE" id="PS50003"/>
    </source>
</evidence>
<dbReference type="GO" id="GO:0003779">
    <property type="term" value="F:actin binding"/>
    <property type="evidence" value="ECO:0007669"/>
    <property type="project" value="UniProtKB-KW"/>
</dbReference>
<evidence type="ECO:0000256" key="14">
    <source>
        <dbReference type="SAM" id="MobiDB-lite"/>
    </source>
</evidence>
<dbReference type="SUPFAM" id="SSF46966">
    <property type="entry name" value="Spectrin repeat"/>
    <property type="match status" value="14"/>
</dbReference>
<dbReference type="PROSITE" id="PS00020">
    <property type="entry name" value="ACTININ_2"/>
    <property type="match status" value="1"/>
</dbReference>
<comment type="function">
    <text evidence="11">Probably plays an important role in neuronal membrane skeleton.</text>
</comment>
<dbReference type="FunFam" id="1.20.58.60:FF:000172">
    <property type="entry name" value="Spectrin beta chain"/>
    <property type="match status" value="1"/>
</dbReference>
<dbReference type="Pfam" id="PF00307">
    <property type="entry name" value="CH"/>
    <property type="match status" value="2"/>
</dbReference>
<dbReference type="GO" id="GO:0005543">
    <property type="term" value="F:phospholipid binding"/>
    <property type="evidence" value="ECO:0007669"/>
    <property type="project" value="InterPro"/>
</dbReference>
<dbReference type="InterPro" id="IPR018159">
    <property type="entry name" value="Spectrin/alpha-actinin"/>
</dbReference>
<keyword evidence="18" id="KW-1185">Reference proteome</keyword>
<dbReference type="PROSITE" id="PS00345">
    <property type="entry name" value="ETS_DOMAIN_1"/>
    <property type="match status" value="1"/>
</dbReference>
<dbReference type="PROSITE" id="PS00019">
    <property type="entry name" value="ACTININ_1"/>
    <property type="match status" value="1"/>
</dbReference>
<dbReference type="InterPro" id="IPR001605">
    <property type="entry name" value="PH_dom-spectrin-type"/>
</dbReference>
<evidence type="ECO:0000313" key="17">
    <source>
        <dbReference type="Ensembl" id="ENSACAP00000030712.1"/>
    </source>
</evidence>
<dbReference type="GeneTree" id="ENSGT00940000158908"/>
<dbReference type="FunFam" id="1.20.58.60:FF:000028">
    <property type="entry name" value="Spectrin beta chain"/>
    <property type="match status" value="1"/>
</dbReference>
<dbReference type="Ensembl" id="ENSACAT00000045671.1">
    <property type="protein sequence ID" value="ENSACAP00000030712.1"/>
    <property type="gene ID" value="ENSACAG00000009068.4"/>
</dbReference>
<dbReference type="FunFam" id="1.20.58.60:FF:000018">
    <property type="entry name" value="Spectrin beta chain"/>
    <property type="match status" value="1"/>
</dbReference>
<dbReference type="FunFam" id="1.20.58.60:FF:000106">
    <property type="entry name" value="Spectrin beta chain"/>
    <property type="match status" value="1"/>
</dbReference>
<sequence length="2221" mass="256707">MTSATDFDHLEIQQQYSRINARWDASDDELDNDNSSARLFERSRIKALADEREGVQKKTFTKWVNSHLARVTCRISDLYMDLRDGRMLIKLLEVLSGELLPKPTKGRMRIHCLENVDKALQFLKEQRVHLENMGSHDIVDGNHRLVLGLIWTIILRFQIQDIIVQTQEGRETRSAKDALLLWCQMKTAGYPHVNVTNFTSSWKDGLAFNALIHKHRPDLIDFEKLKHSNARHNLEHAFSVAERQLGITQLLDPEDVFTENPDEKSIITYVVAFYHYFSKMKVLAVEGKRVGKVMDHAIETEKMIDKYSGLASDLLTWIEQTITILNSRKFANSLAGVQQQLQSFSTYRTVEKPPKFQEKGNLEVLLFSIQSRMRANNQKVYTPNEGKLVSDINRVLLKYSQLKTINFNFGQDNFGNDLPAVEAAKKKHEAIETDTAAYKERVQAIEDVAKELEMENYHDIKRINARKDNILRLWEFLQELLQARRRRLEMNLTLQQLFQDMLHSIDWIDEMKVKLLSPDSGKHLLEVEDLLQKHKLMEADMAIQAEKVRGVSAAALKFANGDGRCYRPCDPKMIRDRVNHLEMCHRELMALAAERKARLEQSKRLWKFFWELDEAESWIKEKEHIYSSLDYGKDLTSILILQRKHKAFEDELRGLGTHLQQTIKEGETMIAQRHFGASQIRTRIEEVKALWAQLQELASFRKKNLQDAESFFQFQVDADDLMAWLQDAHRLVSSDDVGHDEYSTLALVKKHRDLLDEVADNKRVMDNLNRQAQSFPTEFRDVPGFENRLKAIQTAYNEVVSLADLRRQKLQDALDLYTVFSETDACELWMGEKEKWLEQMEIPDTLEDLDVVQHRFDILEQEMNNLASQIDGVNRAAIGLIESGHPRSGKEMVAQRRKAVDFALSLHNYCVDCEETRKWILEKTKVIESTQDLGKNLAGMIAMQRKLYGIERDLAAIQARLATLQQEAHRLAEEQPDLADDVYSRLTAVTGVWLDLQNTLQSQEASLGEASKLHKFLQDLDDFQAWLFKAQKAVASEEVPNSLVEAEHLLQQHTAVKEEIDQHRDDYRSVKDIGTRVTQGQTDAEYQQLEQRLQGMDTGWNALCKMWDSREKFLNQCLGFQEFLKDAKQAEIILTNQEYTLAHIEPPDTLEASEASIRKYEDFLATMEANEEKITGLVNSGNKLVSEGNIYSDKIKEKVHLIQERYKTNVTKSQEVFVLLKDNHDLRNFLRNCQELTVWIEEKMLTAQDISYDEARNLHSKWLKHQAFMAELASNQAWLDKVDEEGQLLAEQKPQYEDIVCRRLADLHQLWDKLQATTEEKAQHLFDANRSDLYAQSYADLGAWISEMEQQLKSDAQGKDLTSVNILLKNLKRLEEQVSVRKKEMEDLLSQAPPTRGDLHEVDGKHEIIERRFQGLLEPLSKKRRELETTKAGYQLDRDLADELLWVQERLPLAQSTDHGTNLLSVQLLTKKTQTLQKEIAGHAPRIEEVLLRGEGMLAGADSDEDFKDTEERLGQLKDSWNTLQEETLQRLHRMEEASEAQRYYLDAGEAEAWISEQELYMVTDEKPKDEESGIVMLKRHLRQQRSIEDYGKSIKQLAGRAQKLLSAGHPEGYIIRLQGQVDKQYAGLKDLAEERRRKLEHMCHLFKLKREVDDLEQWIAERDVVASSPEMGQDLDHVTVLREKFRDFARETGSIGQERVDSVNLIIEQLIDVGHPEAATIAEWKDSLNESWADLLELIDTRMQLLAASYDLHKFFYDGGEILVLIEEKHKELPEELGRDVSTAESFHRMHTAFERDIHLLGTQVQHFQEVAARLQAAYAGEQAVTIQKQEQEVVKAWKALLHACEGRRGQLVDTAEKFRFFSMVRDLISWMESVIRQIETQEKPRDVSSVELLMKYHQSIKSEIDTRDKSFITCIDLGKALLHRKHHAAAEIKDKLMQLTEKRREMLEKWDRRWDWLRLLLEVCQFSRDASVAEAWLIAQEPYLSSGDYGQTVDGVEKLLKRHEAFEKSTATWEERFSALERLTTVRNLWAEQHVSALQQVQENEKPGQEMVPEQLPEENIPETEITVDSEEISTKESLFKVAQTPVSEIDETATLPAQLDRSHSVQLEGYLARKHDLEAPNKRASNRSWNTLYCVLRNSELTFFKDAKSLALGVPYHGEEPFRLKNALCEVAADYKKKKHVSKAALNSPNSHSYYCTPENGAGKEGVVSDSKHWRKTS</sequence>
<dbReference type="InterPro" id="IPR011993">
    <property type="entry name" value="PH-like_dom_sf"/>
</dbReference>
<evidence type="ECO:0000256" key="6">
    <source>
        <dbReference type="ARBA" id="ARBA00022553"/>
    </source>
</evidence>
<accession>A0A803T672</accession>
<evidence type="ECO:0000256" key="2">
    <source>
        <dbReference type="ARBA" id="ARBA00004544"/>
    </source>
</evidence>
<dbReference type="InterPro" id="IPR041681">
    <property type="entry name" value="PH_9"/>
</dbReference>
<evidence type="ECO:0000256" key="5">
    <source>
        <dbReference type="ARBA" id="ARBA00022490"/>
    </source>
</evidence>
<dbReference type="FunFam" id="1.10.418.10:FF:000003">
    <property type="entry name" value="Spectrin beta chain"/>
    <property type="match status" value="1"/>
</dbReference>
<feature type="domain" description="Calponin-homology (CH)" evidence="16">
    <location>
        <begin position="54"/>
        <end position="158"/>
    </location>
</feature>
<dbReference type="SUPFAM" id="SSF50729">
    <property type="entry name" value="PH domain-like"/>
    <property type="match status" value="1"/>
</dbReference>
<dbReference type="Pfam" id="PF00435">
    <property type="entry name" value="Spectrin"/>
    <property type="match status" value="17"/>
</dbReference>
<evidence type="ECO:0000256" key="7">
    <source>
        <dbReference type="ARBA" id="ARBA00022737"/>
    </source>
</evidence>
<dbReference type="PANTHER" id="PTHR11915">
    <property type="entry name" value="SPECTRIN/FILAMIN RELATED CYTOSKELETAL PROTEIN"/>
    <property type="match status" value="1"/>
</dbReference>
<dbReference type="InterPro" id="IPR002017">
    <property type="entry name" value="Spectrin_repeat"/>
</dbReference>
<comment type="similarity">
    <text evidence="3 12">Belongs to the spectrin family.</text>
</comment>
<evidence type="ECO:0000256" key="1">
    <source>
        <dbReference type="ARBA" id="ARBA00004245"/>
    </source>
</evidence>
<dbReference type="PROSITE" id="PS50003">
    <property type="entry name" value="PH_DOMAIN"/>
    <property type="match status" value="1"/>
</dbReference>
<proteinExistence type="inferred from homology"/>
<organism evidence="17 18">
    <name type="scientific">Anolis carolinensis</name>
    <name type="common">Green anole</name>
    <name type="synonym">American chameleon</name>
    <dbReference type="NCBI Taxonomy" id="28377"/>
    <lineage>
        <taxon>Eukaryota</taxon>
        <taxon>Metazoa</taxon>
        <taxon>Chordata</taxon>
        <taxon>Craniata</taxon>
        <taxon>Vertebrata</taxon>
        <taxon>Euteleostomi</taxon>
        <taxon>Lepidosauria</taxon>
        <taxon>Squamata</taxon>
        <taxon>Bifurcata</taxon>
        <taxon>Unidentata</taxon>
        <taxon>Episquamata</taxon>
        <taxon>Toxicofera</taxon>
        <taxon>Iguania</taxon>
        <taxon>Dactyloidae</taxon>
        <taxon>Anolis</taxon>
    </lineage>
</organism>
<gene>
    <name evidence="17" type="primary">SPTB</name>
</gene>
<dbReference type="FunFam" id="2.30.29.30:FF:000024">
    <property type="entry name" value="Spectrin beta chain"/>
    <property type="match status" value="1"/>
</dbReference>
<dbReference type="FunFam" id="1.20.58.60:FF:000019">
    <property type="entry name" value="Spectrin beta chain"/>
    <property type="match status" value="1"/>
</dbReference>
<name>A0A803T672_ANOCA</name>
<feature type="domain" description="PH" evidence="15">
    <location>
        <begin position="2107"/>
        <end position="2221"/>
    </location>
</feature>